<evidence type="ECO:0000256" key="4">
    <source>
        <dbReference type="RuleBase" id="RU000411"/>
    </source>
</evidence>
<dbReference type="Gene3D" id="3.30.497.10">
    <property type="entry name" value="Antithrombin, subunit I, domain 2"/>
    <property type="match status" value="1"/>
</dbReference>
<dbReference type="Gene3D" id="2.30.39.10">
    <property type="entry name" value="Alpha-1-antitrypsin, domain 1"/>
    <property type="match status" value="1"/>
</dbReference>
<evidence type="ECO:0000256" key="3">
    <source>
        <dbReference type="ARBA" id="ARBA00022900"/>
    </source>
</evidence>
<dbReference type="InterPro" id="IPR036186">
    <property type="entry name" value="Serpin_sf"/>
</dbReference>
<gene>
    <name evidence="9" type="primary">nec</name>
</gene>
<dbReference type="PROSITE" id="PS00284">
    <property type="entry name" value="SERPIN"/>
    <property type="match status" value="1"/>
</dbReference>
<feature type="compositionally biased region" description="Low complexity" evidence="5">
    <location>
        <begin position="55"/>
        <end position="80"/>
    </location>
</feature>
<reference evidence="9" key="1">
    <citation type="submission" date="2025-08" db="UniProtKB">
        <authorList>
            <consortium name="RefSeq"/>
        </authorList>
    </citation>
    <scope>IDENTIFICATION</scope>
</reference>
<dbReference type="GO" id="GO:0005615">
    <property type="term" value="C:extracellular space"/>
    <property type="evidence" value="ECO:0007669"/>
    <property type="project" value="InterPro"/>
</dbReference>
<feature type="region of interest" description="Disordered" evidence="5">
    <location>
        <begin position="39"/>
        <end position="80"/>
    </location>
</feature>
<dbReference type="AlphaFoldDB" id="A0AB39ZQQ3"/>
<dbReference type="PANTHER" id="PTHR11461:SF211">
    <property type="entry name" value="GH10112P-RELATED"/>
    <property type="match status" value="1"/>
</dbReference>
<dbReference type="GeneID" id="108018078"/>
<evidence type="ECO:0000313" key="8">
    <source>
        <dbReference type="Proteomes" id="UP001652628"/>
    </source>
</evidence>
<keyword evidence="8" id="KW-1185">Reference proteome</keyword>
<name>A0AB39ZQQ3_DROSZ</name>
<feature type="chain" id="PRO_5046567974" evidence="6">
    <location>
        <begin position="23"/>
        <end position="493"/>
    </location>
</feature>
<dbReference type="SUPFAM" id="SSF56574">
    <property type="entry name" value="Serpins"/>
    <property type="match status" value="1"/>
</dbReference>
<dbReference type="CDD" id="cd19954">
    <property type="entry name" value="serpin42Dd-like_insects"/>
    <property type="match status" value="1"/>
</dbReference>
<protein>
    <submittedName>
        <fullName evidence="9">Alaserpin</fullName>
    </submittedName>
</protein>
<feature type="signal peptide" evidence="6">
    <location>
        <begin position="1"/>
        <end position="22"/>
    </location>
</feature>
<evidence type="ECO:0000313" key="9">
    <source>
        <dbReference type="RefSeq" id="XP_016940968.3"/>
    </source>
</evidence>
<accession>A0AB39ZQQ3</accession>
<comment type="similarity">
    <text evidence="1 4">Belongs to the serpin family.</text>
</comment>
<keyword evidence="6" id="KW-0732">Signal</keyword>
<dbReference type="InterPro" id="IPR023796">
    <property type="entry name" value="Serpin_dom"/>
</dbReference>
<dbReference type="Proteomes" id="UP001652628">
    <property type="component" value="Chromosome 2R"/>
</dbReference>
<proteinExistence type="inferred from homology"/>
<evidence type="ECO:0000256" key="2">
    <source>
        <dbReference type="ARBA" id="ARBA00022690"/>
    </source>
</evidence>
<dbReference type="PANTHER" id="PTHR11461">
    <property type="entry name" value="SERINE PROTEASE INHIBITOR, SERPIN"/>
    <property type="match status" value="1"/>
</dbReference>
<dbReference type="RefSeq" id="XP_016940968.3">
    <property type="nucleotide sequence ID" value="XM_017085479.4"/>
</dbReference>
<dbReference type="GO" id="GO:0004867">
    <property type="term" value="F:serine-type endopeptidase inhibitor activity"/>
    <property type="evidence" value="ECO:0007669"/>
    <property type="project" value="UniProtKB-KW"/>
</dbReference>
<evidence type="ECO:0000256" key="5">
    <source>
        <dbReference type="SAM" id="MobiDB-lite"/>
    </source>
</evidence>
<dbReference type="Pfam" id="PF00079">
    <property type="entry name" value="Serpin"/>
    <property type="match status" value="1"/>
</dbReference>
<evidence type="ECO:0000256" key="6">
    <source>
        <dbReference type="SAM" id="SignalP"/>
    </source>
</evidence>
<dbReference type="SMART" id="SM00093">
    <property type="entry name" value="SERPIN"/>
    <property type="match status" value="1"/>
</dbReference>
<evidence type="ECO:0000259" key="7">
    <source>
        <dbReference type="SMART" id="SM00093"/>
    </source>
</evidence>
<evidence type="ECO:0000256" key="1">
    <source>
        <dbReference type="ARBA" id="ARBA00009500"/>
    </source>
</evidence>
<dbReference type="InterPro" id="IPR023795">
    <property type="entry name" value="Serpin_CS"/>
</dbReference>
<organism evidence="8 9">
    <name type="scientific">Drosophila suzukii</name>
    <name type="common">Spotted-wing drosophila fruit fly</name>
    <dbReference type="NCBI Taxonomy" id="28584"/>
    <lineage>
        <taxon>Eukaryota</taxon>
        <taxon>Metazoa</taxon>
        <taxon>Ecdysozoa</taxon>
        <taxon>Arthropoda</taxon>
        <taxon>Hexapoda</taxon>
        <taxon>Insecta</taxon>
        <taxon>Pterygota</taxon>
        <taxon>Neoptera</taxon>
        <taxon>Endopterygota</taxon>
        <taxon>Diptera</taxon>
        <taxon>Brachycera</taxon>
        <taxon>Muscomorpha</taxon>
        <taxon>Ephydroidea</taxon>
        <taxon>Drosophilidae</taxon>
        <taxon>Drosophila</taxon>
        <taxon>Sophophora</taxon>
    </lineage>
</organism>
<feature type="domain" description="Serpin" evidence="7">
    <location>
        <begin position="117"/>
        <end position="476"/>
    </location>
</feature>
<keyword evidence="2" id="KW-0646">Protease inhibitor</keyword>
<dbReference type="InterPro" id="IPR042185">
    <property type="entry name" value="Serpin_sf_2"/>
</dbReference>
<dbReference type="InterPro" id="IPR000215">
    <property type="entry name" value="Serpin_fam"/>
</dbReference>
<dbReference type="InterPro" id="IPR042178">
    <property type="entry name" value="Serpin_sf_1"/>
</dbReference>
<sequence length="493" mass="55421">MASKARAILLLTGYLLASQTLAQTYNSWHHEPQRALTFDQRPELGPRSLSNSGWQNKLPNNPQNNPQNSPQNNPPNNQEAQPLDYVEEVVMNKREPTTPPPPNRPPPAFSYMDRFSGKLFQKIVRSQGQRNVVFSPFSVHSLLALIYGASAGKTSRELQQAAEFNKGAQDVAQDFARVIKLKEQIQGADLTVATKTYYNQELGEVNKSYDNYAQFYFNAATEPVDVQNGKDTAARINAWVSDSTRNKIRELVGPNDVDPQTQAILVNAVYFKGRWEHEFAIMDTQPYDFHHSDGRITPVAMMYNDDVYGLADLPALDATALELAYKDSATSMLILLPNQPNGLANLEQRLSRPEFDLNRIAHNLRRQSVHVRLPKFQIEFEQDMTEPLKQLGIHQMFTPSSQVTKLLNQPVRVSKILQKAYIDVGEAGTEASAASYAKFVPLSLPPKPKEFIANRPFVFAIRAPNSVLFMGHVENPTPMTARNEPKADGYNRN</sequence>
<keyword evidence="3" id="KW-0722">Serine protease inhibitor</keyword>